<dbReference type="Proteomes" id="UP001217089">
    <property type="component" value="Unassembled WGS sequence"/>
</dbReference>
<dbReference type="PANTHER" id="PTHR33480:SF5">
    <property type="entry name" value="SI:DKEY-51D8.9"/>
    <property type="match status" value="1"/>
</dbReference>
<proteinExistence type="predicted"/>
<organism evidence="1 2">
    <name type="scientific">Tegillarca granosa</name>
    <name type="common">Malaysian cockle</name>
    <name type="synonym">Anadara granosa</name>
    <dbReference type="NCBI Taxonomy" id="220873"/>
    <lineage>
        <taxon>Eukaryota</taxon>
        <taxon>Metazoa</taxon>
        <taxon>Spiralia</taxon>
        <taxon>Lophotrochozoa</taxon>
        <taxon>Mollusca</taxon>
        <taxon>Bivalvia</taxon>
        <taxon>Autobranchia</taxon>
        <taxon>Pteriomorphia</taxon>
        <taxon>Arcoida</taxon>
        <taxon>Arcoidea</taxon>
        <taxon>Arcidae</taxon>
        <taxon>Tegillarca</taxon>
    </lineage>
</organism>
<keyword evidence="2" id="KW-1185">Reference proteome</keyword>
<evidence type="ECO:0000313" key="1">
    <source>
        <dbReference type="EMBL" id="KAJ8309672.1"/>
    </source>
</evidence>
<accession>A0ABQ9F1D0</accession>
<sequence length="373" mass="42842">MRELGRLLIEIKKTTPGCLRGLLKPSMFPKIIAAVKSLTGYDEKSQAYLIPSLALKLGSSLKKCAKILKAEALINGDDVVSKAADDFFDLCEMEWPDQVSTIALKNLKEKKWNKPEFLPVVQDIALLHNYLKEMASQLRKKLISPSEISTDSDKETETDGKNEEMIKKTRTGFWYQLAKVSLTQIILFNRRRSGEASRIKIDNYYAAGTEFNEDIRSVLSEVERKLLDHLNRFVIRGKRGNKVPVLLTNEMKEDIDCLMAHRNEEEMSSSEDEFADLTVEKSVAVKENCITSKPPQKDRKLKTIKRKSWSEVEKKAVNEELGVFVRQQRVPGKLDCDKCLRKKPELSGRSWKDIKYFIHNRIQNMKRKSKTSI</sequence>
<evidence type="ECO:0000313" key="2">
    <source>
        <dbReference type="Proteomes" id="UP001217089"/>
    </source>
</evidence>
<reference evidence="1 2" key="1">
    <citation type="submission" date="2022-12" db="EMBL/GenBank/DDBJ databases">
        <title>Chromosome-level genome of Tegillarca granosa.</title>
        <authorList>
            <person name="Kim J."/>
        </authorList>
    </citation>
    <scope>NUCLEOTIDE SEQUENCE [LARGE SCALE GENOMIC DNA]</scope>
    <source>
        <strain evidence="1">Teg-2019</strain>
        <tissue evidence="1">Adductor muscle</tissue>
    </source>
</reference>
<protein>
    <submittedName>
        <fullName evidence="1">Uncharacterized protein</fullName>
    </submittedName>
</protein>
<dbReference type="EMBL" id="JARBDR010000640">
    <property type="protein sequence ID" value="KAJ8309672.1"/>
    <property type="molecule type" value="Genomic_DNA"/>
</dbReference>
<gene>
    <name evidence="1" type="ORF">KUTeg_011537</name>
</gene>
<comment type="caution">
    <text evidence="1">The sequence shown here is derived from an EMBL/GenBank/DDBJ whole genome shotgun (WGS) entry which is preliminary data.</text>
</comment>
<dbReference type="PANTHER" id="PTHR33480">
    <property type="entry name" value="SET DOMAIN-CONTAINING PROTEIN-RELATED"/>
    <property type="match status" value="1"/>
</dbReference>
<name>A0ABQ9F1D0_TEGGR</name>